<feature type="region of interest" description="Disordered" evidence="1">
    <location>
        <begin position="27"/>
        <end position="97"/>
    </location>
</feature>
<evidence type="ECO:0000256" key="1">
    <source>
        <dbReference type="SAM" id="MobiDB-lite"/>
    </source>
</evidence>
<accession>A0ABM6RCK9</accession>
<reference evidence="2 3" key="2">
    <citation type="journal article" date="2017" name="Int. J. Syst. Evol. Microbiol.">
        <title>Adaptation of Surface-Associated Bacteria to the Open Ocean: A Genomically Distinct Subpopulation of Phaeobacter gallaeciensis Colonizes Pacific Mesozooplankton.</title>
        <authorList>
            <person name="Freese H.M."/>
            <person name="Methner A."/>
            <person name="Overmann J."/>
        </authorList>
    </citation>
    <scope>NUCLEOTIDE SEQUENCE [LARGE SCALE GENOMIC DNA]</scope>
    <source>
        <strain evidence="2 3">P66</strain>
    </source>
</reference>
<evidence type="ECO:0000313" key="3">
    <source>
        <dbReference type="Proteomes" id="UP000236536"/>
    </source>
</evidence>
<keyword evidence="3" id="KW-1185">Reference proteome</keyword>
<dbReference type="RefSeq" id="WP_123619086.1">
    <property type="nucleotide sequence ID" value="NZ_CP010599.1"/>
</dbReference>
<evidence type="ECO:0000313" key="2">
    <source>
        <dbReference type="EMBL" id="AUQ94129.1"/>
    </source>
</evidence>
<dbReference type="EMBL" id="CP010705">
    <property type="protein sequence ID" value="AUQ94129.1"/>
    <property type="molecule type" value="Genomic_DNA"/>
</dbReference>
<dbReference type="Proteomes" id="UP000236536">
    <property type="component" value="Chromosome"/>
</dbReference>
<name>A0ABM6RCK9_9RHOB</name>
<proteinExistence type="predicted"/>
<gene>
    <name evidence="2" type="ORF">PhaeoP66_01331</name>
</gene>
<reference evidence="2 3" key="1">
    <citation type="journal article" date="2017" name="Genome Biol. Evol.">
        <title>Trajectories and Drivers of Genome Evolution in Surface-Associated Marine Phaeobacter.</title>
        <authorList>
            <person name="Freese H.M."/>
            <person name="Sikorski J."/>
            <person name="Bunk B."/>
            <person name="Scheuner C."/>
            <person name="Meier-Kolthoff J.P."/>
            <person name="Sproer C."/>
            <person name="Gram L."/>
            <person name="Overmann J."/>
        </authorList>
    </citation>
    <scope>NUCLEOTIDE SEQUENCE [LARGE SCALE GENOMIC DNA]</scope>
    <source>
        <strain evidence="2 3">P66</strain>
    </source>
</reference>
<protein>
    <submittedName>
        <fullName evidence="2">Uncharacterized protein</fullName>
    </submittedName>
</protein>
<feature type="compositionally biased region" description="Polar residues" evidence="1">
    <location>
        <begin position="74"/>
        <end position="85"/>
    </location>
</feature>
<organism evidence="2 3">
    <name type="scientific">Phaeobacter inhibens</name>
    <dbReference type="NCBI Taxonomy" id="221822"/>
    <lineage>
        <taxon>Bacteria</taxon>
        <taxon>Pseudomonadati</taxon>
        <taxon>Pseudomonadota</taxon>
        <taxon>Alphaproteobacteria</taxon>
        <taxon>Rhodobacterales</taxon>
        <taxon>Roseobacteraceae</taxon>
        <taxon>Phaeobacter</taxon>
    </lineage>
</organism>
<sequence>MKKYHDLAERARSAARLRRRNDAALMKQISGDLPTQAELEAGKTAENSDAEDGAYSHENKVLSETGSDGCLVNPHNTPSAPTPDTHTSRLRDLLNTPDVQSRIKAGETQRKRDETRKATMQRRVAVPTTAWKTASQDEKFRFAGHATERADGLAFSLNLSEKTQNKLRRHRDPLRAFTDTLNRELKMQGLSGMPYALALEESSKDKLHVHGFLIPPAERDGVRRALRAAGGAIIGKASGRQLTLKTLSGGGGWAFYCQKDQSRTDEALAGDVRLFLNRAMTQAAREFSRSIR</sequence>